<keyword evidence="1" id="KW-0479">Metal-binding</keyword>
<comment type="caution">
    <text evidence="5">The sequence shown here is derived from an EMBL/GenBank/DDBJ whole genome shotgun (WGS) entry which is preliminary data.</text>
</comment>
<gene>
    <name evidence="5" type="ORF">C1SCF055_LOCUS2048</name>
</gene>
<accession>A0A9P1FET9</accession>
<dbReference type="GO" id="GO:0016567">
    <property type="term" value="P:protein ubiquitination"/>
    <property type="evidence" value="ECO:0007669"/>
    <property type="project" value="TreeGrafter"/>
</dbReference>
<feature type="transmembrane region" description="Helical" evidence="3">
    <location>
        <begin position="419"/>
        <end position="442"/>
    </location>
</feature>
<dbReference type="Pfam" id="PF13920">
    <property type="entry name" value="zf-C3HC4_3"/>
    <property type="match status" value="1"/>
</dbReference>
<dbReference type="PANTHER" id="PTHR22696">
    <property type="entry name" value="E3 UBIQUITIN-PROTEIN LIGASE RNF26"/>
    <property type="match status" value="1"/>
</dbReference>
<dbReference type="Proteomes" id="UP001152797">
    <property type="component" value="Unassembled WGS sequence"/>
</dbReference>
<evidence type="ECO:0000256" key="1">
    <source>
        <dbReference type="PROSITE-ProRule" id="PRU00175"/>
    </source>
</evidence>
<proteinExistence type="predicted"/>
<dbReference type="EMBL" id="CAMXCT010000084">
    <property type="protein sequence ID" value="CAI3973548.1"/>
    <property type="molecule type" value="Genomic_DNA"/>
</dbReference>
<organism evidence="5">
    <name type="scientific">Cladocopium goreaui</name>
    <dbReference type="NCBI Taxonomy" id="2562237"/>
    <lineage>
        <taxon>Eukaryota</taxon>
        <taxon>Sar</taxon>
        <taxon>Alveolata</taxon>
        <taxon>Dinophyceae</taxon>
        <taxon>Suessiales</taxon>
        <taxon>Symbiodiniaceae</taxon>
        <taxon>Cladocopium</taxon>
    </lineage>
</organism>
<feature type="region of interest" description="Disordered" evidence="2">
    <location>
        <begin position="126"/>
        <end position="163"/>
    </location>
</feature>
<dbReference type="GO" id="GO:0006511">
    <property type="term" value="P:ubiquitin-dependent protein catabolic process"/>
    <property type="evidence" value="ECO:0007669"/>
    <property type="project" value="TreeGrafter"/>
</dbReference>
<dbReference type="OrthoDB" id="10261999at2759"/>
<reference evidence="6" key="2">
    <citation type="submission" date="2024-04" db="EMBL/GenBank/DDBJ databases">
        <authorList>
            <person name="Chen Y."/>
            <person name="Shah S."/>
            <person name="Dougan E. K."/>
            <person name="Thang M."/>
            <person name="Chan C."/>
        </authorList>
    </citation>
    <scope>NUCLEOTIDE SEQUENCE [LARGE SCALE GENOMIC DNA]</scope>
</reference>
<dbReference type="SMART" id="SM00184">
    <property type="entry name" value="RING"/>
    <property type="match status" value="1"/>
</dbReference>
<protein>
    <submittedName>
        <fullName evidence="7">E3 ubiquitin-protein ligase RF298 (RIN G finger protein 298) (RING-type E3 ubiquitin transferase RF298)</fullName>
    </submittedName>
</protein>
<keyword evidence="1" id="KW-0863">Zinc-finger</keyword>
<dbReference type="GO" id="GO:0008270">
    <property type="term" value="F:zinc ion binding"/>
    <property type="evidence" value="ECO:0007669"/>
    <property type="project" value="UniProtKB-KW"/>
</dbReference>
<feature type="compositionally biased region" description="Basic and acidic residues" evidence="2">
    <location>
        <begin position="130"/>
        <end position="140"/>
    </location>
</feature>
<reference evidence="5" key="1">
    <citation type="submission" date="2022-10" db="EMBL/GenBank/DDBJ databases">
        <authorList>
            <person name="Chen Y."/>
            <person name="Dougan E. K."/>
            <person name="Chan C."/>
            <person name="Rhodes N."/>
            <person name="Thang M."/>
        </authorList>
    </citation>
    <scope>NUCLEOTIDE SEQUENCE</scope>
</reference>
<evidence type="ECO:0000313" key="8">
    <source>
        <dbReference type="Proteomes" id="UP001152797"/>
    </source>
</evidence>
<keyword evidence="3" id="KW-0812">Transmembrane</keyword>
<name>A0A9P1FET9_9DINO</name>
<evidence type="ECO:0000259" key="4">
    <source>
        <dbReference type="PROSITE" id="PS50089"/>
    </source>
</evidence>
<dbReference type="Gene3D" id="3.30.40.10">
    <property type="entry name" value="Zinc/RING finger domain, C3HC4 (zinc finger)"/>
    <property type="match status" value="1"/>
</dbReference>
<sequence>MAAVECEARGPTRRFQYMWADAGISGFSRLAALNPARWSSSMKLNRLIEELESLSSSRPLRLYMTSDEEQLNREFDSVSDALQWLRAQFPRDANEALEEAPAEGGWSLFGSCLQPSVAEPELEVVPPSNAEHDDGEHDTPDSPAPADEASPSSASTAATPAGHGLEGEAKVQYMWADARVLPIKAIQELSRHNPARWSKAQRPLDLAEELEAMDTMRPVLLSLSTSRGQLQRRFHSAAAAAQWLRSSCGGDMQRLDEERLCVICLTAARTVMLMPCRHAVLCERCLEVLMERTPSSCPVCRQRIQNHARGHFVDDYVELVRALEMRMERSQMAAYEGMYNHIRPLMVTGALLATGAAACFVVCPPAAPALLAGAGVVGYLPWFATTVANFEEEPVEQRTQQIFTAEDWASPLTLGVKGVVLLVAAPVALTVFFVPYGLYAGVLRPVGRLLGRLALRGAVALHVSVLRHVPALLRGMADGAVALGNLLGDVLGVTAQAIYDWILAPSWSGLRWLASKAAAGASWIYANALVPLGRALQGCGAAAWHGMESAGSAVYHQVLAPLGRLLARGAEAFYALALVPAASAIWTGLQGLWNQVLLPTAGATWQGLKILGRALSVAAEWTYGSVLRPLAGEPPWIPLDPCGFPVVPTIGIFGLFFRMRVRPCLLLDHRPLELRAGPHGWCHLAGAEDVGRSFVLGRRADLWICAVALGRRFVQLPLPSRGEWHHLSGGRNGASCGLCVERGRLWRDTGGRCQLPICAAALGLRGGCRGSGRLQLRAAAVARSRVQCVERLRLGRGGGGRRLLPISAAPRGFRRGRSGPGHLQLRAVALWSRRDGSGQLCGAGHHLRRADDLRPRPVPRGAAERRRGGGHRPQPAAGRPGGACGVPKPAPGLLRRRWQGQGLV</sequence>
<dbReference type="EMBL" id="CAMXCT030000084">
    <property type="protein sequence ID" value="CAL4760860.1"/>
    <property type="molecule type" value="Genomic_DNA"/>
</dbReference>
<feature type="compositionally biased region" description="Low complexity" evidence="2">
    <location>
        <begin position="144"/>
        <end position="161"/>
    </location>
</feature>
<evidence type="ECO:0000256" key="3">
    <source>
        <dbReference type="SAM" id="Phobius"/>
    </source>
</evidence>
<keyword evidence="8" id="KW-1185">Reference proteome</keyword>
<keyword evidence="1" id="KW-0862">Zinc</keyword>
<dbReference type="GO" id="GO:0061630">
    <property type="term" value="F:ubiquitin protein ligase activity"/>
    <property type="evidence" value="ECO:0007669"/>
    <property type="project" value="TreeGrafter"/>
</dbReference>
<keyword evidence="3" id="KW-1133">Transmembrane helix</keyword>
<feature type="domain" description="RING-type" evidence="4">
    <location>
        <begin position="261"/>
        <end position="301"/>
    </location>
</feature>
<dbReference type="InterPro" id="IPR001841">
    <property type="entry name" value="Znf_RING"/>
</dbReference>
<dbReference type="PANTHER" id="PTHR22696:SF1">
    <property type="entry name" value="E3 UBIQUITIN-PROTEIN LIGASE RNF26"/>
    <property type="match status" value="1"/>
</dbReference>
<evidence type="ECO:0000313" key="5">
    <source>
        <dbReference type="EMBL" id="CAI3973548.1"/>
    </source>
</evidence>
<dbReference type="PROSITE" id="PS50089">
    <property type="entry name" value="ZF_RING_2"/>
    <property type="match status" value="1"/>
</dbReference>
<dbReference type="SUPFAM" id="SSF57850">
    <property type="entry name" value="RING/U-box"/>
    <property type="match status" value="1"/>
</dbReference>
<evidence type="ECO:0000313" key="6">
    <source>
        <dbReference type="EMBL" id="CAL1126923.1"/>
    </source>
</evidence>
<keyword evidence="7" id="KW-0808">Transferase</keyword>
<evidence type="ECO:0000256" key="2">
    <source>
        <dbReference type="SAM" id="MobiDB-lite"/>
    </source>
</evidence>
<dbReference type="InterPro" id="IPR013083">
    <property type="entry name" value="Znf_RING/FYVE/PHD"/>
</dbReference>
<dbReference type="EMBL" id="CAMXCT020000084">
    <property type="protein sequence ID" value="CAL1126923.1"/>
    <property type="molecule type" value="Genomic_DNA"/>
</dbReference>
<keyword evidence="3" id="KW-0472">Membrane</keyword>
<evidence type="ECO:0000313" key="7">
    <source>
        <dbReference type="EMBL" id="CAL4760860.1"/>
    </source>
</evidence>
<feature type="region of interest" description="Disordered" evidence="2">
    <location>
        <begin position="842"/>
        <end position="904"/>
    </location>
</feature>
<dbReference type="AlphaFoldDB" id="A0A9P1FET9"/>